<reference evidence="8" key="2">
    <citation type="submission" date="2019-10" db="EMBL/GenBank/DDBJ databases">
        <title>Malate fermentation in French cider.</title>
        <authorList>
            <person name="Cousin F.J."/>
            <person name="Medina Fernandez S."/>
            <person name="Misery B."/>
            <person name="Laplace J.-M."/>
            <person name="Cretenet M."/>
        </authorList>
    </citation>
    <scope>NUCLEOTIDE SEQUENCE</scope>
    <source>
        <strain evidence="8">UCMA15901</strain>
    </source>
</reference>
<dbReference type="EC" id="2.8.1.7" evidence="3"/>
<comment type="similarity">
    <text evidence="2">Belongs to the class-V pyridoxal-phosphate-dependent aminotransferase family. Csd subfamily.</text>
</comment>
<dbReference type="NCBIfam" id="TIGR01979">
    <property type="entry name" value="sufS"/>
    <property type="match status" value="1"/>
</dbReference>
<evidence type="ECO:0000256" key="3">
    <source>
        <dbReference type="ARBA" id="ARBA00012239"/>
    </source>
</evidence>
<comment type="caution">
    <text evidence="8">The sequence shown here is derived from an EMBL/GenBank/DDBJ whole genome shotgun (WGS) entry which is preliminary data.</text>
</comment>
<dbReference type="AlphaFoldDB" id="A0AAP5TC00"/>
<dbReference type="SUPFAM" id="SSF53383">
    <property type="entry name" value="PLP-dependent transferases"/>
    <property type="match status" value="1"/>
</dbReference>
<dbReference type="RefSeq" id="WP_068807786.1">
    <property type="nucleotide sequence ID" value="NZ_CP168675.1"/>
</dbReference>
<dbReference type="InterPro" id="IPR015421">
    <property type="entry name" value="PyrdxlP-dep_Trfase_major"/>
</dbReference>
<dbReference type="GO" id="GO:0006534">
    <property type="term" value="P:cysteine metabolic process"/>
    <property type="evidence" value="ECO:0007669"/>
    <property type="project" value="InterPro"/>
</dbReference>
<dbReference type="GO" id="GO:0030170">
    <property type="term" value="F:pyridoxal phosphate binding"/>
    <property type="evidence" value="ECO:0007669"/>
    <property type="project" value="InterPro"/>
</dbReference>
<proteinExistence type="inferred from homology"/>
<keyword evidence="10" id="KW-1185">Reference proteome</keyword>
<dbReference type="PIRSF" id="PIRSF005572">
    <property type="entry name" value="NifS"/>
    <property type="match status" value="1"/>
</dbReference>
<dbReference type="InterPro" id="IPR000192">
    <property type="entry name" value="Aminotrans_V_dom"/>
</dbReference>
<evidence type="ECO:0000256" key="6">
    <source>
        <dbReference type="ARBA" id="ARBA00050776"/>
    </source>
</evidence>
<dbReference type="InterPro" id="IPR015424">
    <property type="entry name" value="PyrdxlP-dep_Trfase"/>
</dbReference>
<dbReference type="PANTHER" id="PTHR43586">
    <property type="entry name" value="CYSTEINE DESULFURASE"/>
    <property type="match status" value="1"/>
</dbReference>
<dbReference type="Gene3D" id="3.40.640.10">
    <property type="entry name" value="Type I PLP-dependent aspartate aminotransferase-like (Major domain)"/>
    <property type="match status" value="1"/>
</dbReference>
<comment type="cofactor">
    <cofactor evidence="1">
        <name>pyridoxal 5'-phosphate</name>
        <dbReference type="ChEBI" id="CHEBI:597326"/>
    </cofactor>
</comment>
<keyword evidence="5" id="KW-0663">Pyridoxal phosphate</keyword>
<feature type="domain" description="Aminotransferase class V" evidence="7">
    <location>
        <begin position="25"/>
        <end position="396"/>
    </location>
</feature>
<dbReference type="InterPro" id="IPR010970">
    <property type="entry name" value="Cys_dSase_SufS"/>
</dbReference>
<dbReference type="Proteomes" id="UP000077280">
    <property type="component" value="Unassembled WGS sequence"/>
</dbReference>
<dbReference type="GO" id="GO:0031071">
    <property type="term" value="F:cysteine desulfurase activity"/>
    <property type="evidence" value="ECO:0007669"/>
    <property type="project" value="UniProtKB-EC"/>
</dbReference>
<dbReference type="InterPro" id="IPR015422">
    <property type="entry name" value="PyrdxlP-dep_Trfase_small"/>
</dbReference>
<evidence type="ECO:0000313" key="8">
    <source>
        <dbReference type="EMBL" id="MDV7694979.1"/>
    </source>
</evidence>
<accession>A0AAP5TC00</accession>
<keyword evidence="4" id="KW-0808">Transferase</keyword>
<dbReference type="InterPro" id="IPR016454">
    <property type="entry name" value="Cysteine_dSase"/>
</dbReference>
<dbReference type="Pfam" id="PF00266">
    <property type="entry name" value="Aminotran_5"/>
    <property type="match status" value="1"/>
</dbReference>
<dbReference type="CDD" id="cd06453">
    <property type="entry name" value="SufS_like"/>
    <property type="match status" value="1"/>
</dbReference>
<gene>
    <name evidence="8" type="primary">sufS</name>
    <name evidence="9" type="ORF">A7K95_09610</name>
    <name evidence="8" type="ORF">GA842_08960</name>
</gene>
<evidence type="ECO:0000313" key="9">
    <source>
        <dbReference type="EMBL" id="OAD63441.1"/>
    </source>
</evidence>
<dbReference type="Gene3D" id="3.90.1150.10">
    <property type="entry name" value="Aspartate Aminotransferase, domain 1"/>
    <property type="match status" value="1"/>
</dbReference>
<evidence type="ECO:0000313" key="11">
    <source>
        <dbReference type="Proteomes" id="UP001275867"/>
    </source>
</evidence>
<dbReference type="GeneID" id="93383837"/>
<dbReference type="EMBL" id="WERX01000033">
    <property type="protein sequence ID" value="MDV7694979.1"/>
    <property type="molecule type" value="Genomic_DNA"/>
</dbReference>
<comment type="catalytic activity">
    <reaction evidence="6">
        <text>(sulfur carrier)-H + L-cysteine = (sulfur carrier)-SH + L-alanine</text>
        <dbReference type="Rhea" id="RHEA:43892"/>
        <dbReference type="Rhea" id="RHEA-COMP:14737"/>
        <dbReference type="Rhea" id="RHEA-COMP:14739"/>
        <dbReference type="ChEBI" id="CHEBI:29917"/>
        <dbReference type="ChEBI" id="CHEBI:35235"/>
        <dbReference type="ChEBI" id="CHEBI:57972"/>
        <dbReference type="ChEBI" id="CHEBI:64428"/>
        <dbReference type="EC" id="2.8.1.7"/>
    </reaction>
</comment>
<dbReference type="Proteomes" id="UP001275867">
    <property type="component" value="Unassembled WGS sequence"/>
</dbReference>
<organism evidence="8 11">
    <name type="scientific">Pediococcus parvulus</name>
    <dbReference type="NCBI Taxonomy" id="54062"/>
    <lineage>
        <taxon>Bacteria</taxon>
        <taxon>Bacillati</taxon>
        <taxon>Bacillota</taxon>
        <taxon>Bacilli</taxon>
        <taxon>Lactobacillales</taxon>
        <taxon>Lactobacillaceae</taxon>
        <taxon>Pediococcus</taxon>
    </lineage>
</organism>
<sequence>MPNKFKNLSHDFPILKRKINDEPLVYLDNAATSQTPNQVLNRIGDFYQHSNANVHRGVYTLANEATAAYEQVRNQVAAFINAPSAKSIVYTRSTTDSLNLIATSFGNLVVTQGDEILITIMEHHSNLIPWQQLAKRKHATLRYVELNADQTLDMADLKHKLTNKTKIVAITQTSNVLGVTNPIKEIAKLAHQHQAYIVVDAAQSVAHQKVDVQDLDADFLTFSGHKMLATTGIGVCYGKPELLAEMPPVQFGGEMIESVSRTNATWQAAPWKFEAGTPNIGGVIGLGAAIDYLSEIGMAEINAREQQLTAYLFPKLTAVNKLTIYGSKEASQHAGIISFNLGQLHPHDVATGLDMLGVEVRAGHHCAQPLMATLGVQATVRASLSFYNSVEDLDRFVQAIQMVKEFFAGESK</sequence>
<evidence type="ECO:0000313" key="10">
    <source>
        <dbReference type="Proteomes" id="UP000077280"/>
    </source>
</evidence>
<dbReference type="PANTHER" id="PTHR43586:SF8">
    <property type="entry name" value="CYSTEINE DESULFURASE 1, CHLOROPLASTIC"/>
    <property type="match status" value="1"/>
</dbReference>
<evidence type="ECO:0000256" key="5">
    <source>
        <dbReference type="ARBA" id="ARBA00022898"/>
    </source>
</evidence>
<protein>
    <recommendedName>
        <fullName evidence="3">cysteine desulfurase</fullName>
        <ecNumber evidence="3">2.8.1.7</ecNumber>
    </recommendedName>
</protein>
<evidence type="ECO:0000256" key="2">
    <source>
        <dbReference type="ARBA" id="ARBA00010447"/>
    </source>
</evidence>
<evidence type="ECO:0000256" key="4">
    <source>
        <dbReference type="ARBA" id="ARBA00022679"/>
    </source>
</evidence>
<reference evidence="9 10" key="1">
    <citation type="submission" date="2016-05" db="EMBL/GenBank/DDBJ databases">
        <title>Draft genome sequence of Pediococcus parvulus 2.6, a probiotic beta-glucan producer strain.</title>
        <authorList>
            <person name="Mohedano M.L."/>
            <person name="Perez-Ramos A."/>
            <person name="Duenas M.T."/>
            <person name="Lamontanara A."/>
            <person name="Orru L."/>
            <person name="Spano G."/>
            <person name="Capozzi V."/>
            <person name="Lopez P."/>
        </authorList>
    </citation>
    <scope>NUCLEOTIDE SEQUENCE [LARGE SCALE GENOMIC DNA]</scope>
    <source>
        <strain evidence="9 10">2.6</strain>
    </source>
</reference>
<name>A0AAP5TC00_9LACO</name>
<dbReference type="EMBL" id="LXND01000075">
    <property type="protein sequence ID" value="OAD63441.1"/>
    <property type="molecule type" value="Genomic_DNA"/>
</dbReference>
<evidence type="ECO:0000259" key="7">
    <source>
        <dbReference type="Pfam" id="PF00266"/>
    </source>
</evidence>
<evidence type="ECO:0000256" key="1">
    <source>
        <dbReference type="ARBA" id="ARBA00001933"/>
    </source>
</evidence>